<dbReference type="AlphaFoldDB" id="A0AAD8T6Y7"/>
<evidence type="ECO:0000313" key="6">
    <source>
        <dbReference type="Proteomes" id="UP001231189"/>
    </source>
</evidence>
<dbReference type="PANTHER" id="PTHR33065:SF207">
    <property type="entry name" value="DUF6598 DOMAIN-CONTAINING PROTEIN"/>
    <property type="match status" value="1"/>
</dbReference>
<comment type="pathway">
    <text evidence="1">Protein modification; protein ubiquitination.</text>
</comment>
<gene>
    <name evidence="5" type="ORF">QYE76_058485</name>
</gene>
<dbReference type="InterPro" id="IPR011333">
    <property type="entry name" value="SKP1/BTB/POZ_sf"/>
</dbReference>
<evidence type="ECO:0000256" key="2">
    <source>
        <dbReference type="SAM" id="MobiDB-lite"/>
    </source>
</evidence>
<evidence type="ECO:0000259" key="4">
    <source>
        <dbReference type="Pfam" id="PF20241"/>
    </source>
</evidence>
<organism evidence="5 6">
    <name type="scientific">Lolium multiflorum</name>
    <name type="common">Italian ryegrass</name>
    <name type="synonym">Lolium perenne subsp. multiflorum</name>
    <dbReference type="NCBI Taxonomy" id="4521"/>
    <lineage>
        <taxon>Eukaryota</taxon>
        <taxon>Viridiplantae</taxon>
        <taxon>Streptophyta</taxon>
        <taxon>Embryophyta</taxon>
        <taxon>Tracheophyta</taxon>
        <taxon>Spermatophyta</taxon>
        <taxon>Magnoliopsida</taxon>
        <taxon>Liliopsida</taxon>
        <taxon>Poales</taxon>
        <taxon>Poaceae</taxon>
        <taxon>BOP clade</taxon>
        <taxon>Pooideae</taxon>
        <taxon>Poodae</taxon>
        <taxon>Poeae</taxon>
        <taxon>Poeae Chloroplast Group 2 (Poeae type)</taxon>
        <taxon>Loliodinae</taxon>
        <taxon>Loliinae</taxon>
        <taxon>Lolium</taxon>
    </lineage>
</organism>
<evidence type="ECO:0000256" key="1">
    <source>
        <dbReference type="ARBA" id="ARBA00004906"/>
    </source>
</evidence>
<proteinExistence type="predicted"/>
<sequence length="524" mass="59152">MAMGNSRRRHIHKKKKEKRRRAIALAAKDAMRGVAVLRSLDGVELAVPNAEACRYGAKVEEDIRFHHACGRTAGSSYNRKGCSTIHLDVQSDILFKVIHCSNQQTHNPDWDGSKFVASLDHATLFDLVLAAESLRNQRLLDLTCHTVTDMIRGKSPAQIRAMFGIRPPPQPKQGNPAKKKLPTPADRKPATTLELEERALRALHTVRCHKYTVYDPKHHCFLYTRLLHFNNYAFFDHDKECELRRGPALHEIHPPLCESVVFSGVNFISLKVCESDVGFPINVFGTIIARDEVDYKCVYLFRREVDDCQTITSPDDMLTLMDPCRGLVPDDSVYLEFNLKIKCDEGAVKDFSKGVTEFNSCRLYYENESRTVRLTSWLSTVELLCAGVFNPVEASIAISILKGTCDLTRLAAWHTGNTEDHIILYDSGLAASNQATTKMSNSIALARSVVAVPLDEKLVLRFLVDDDDETEELLLILGPSNNEHKHVCKMSCCELEVRVAWTIVPKKRKRCNKWEVIGNQHLLL</sequence>
<evidence type="ECO:0000259" key="3">
    <source>
        <dbReference type="Pfam" id="PF01466"/>
    </source>
</evidence>
<name>A0AAD8T6Y7_LOLMU</name>
<dbReference type="PANTHER" id="PTHR33065">
    <property type="entry name" value="OS07G0486400 PROTEIN"/>
    <property type="match status" value="1"/>
</dbReference>
<protein>
    <submittedName>
        <fullName evidence="5">Uncharacterized protein</fullName>
    </submittedName>
</protein>
<accession>A0AAD8T6Y7</accession>
<dbReference type="InterPro" id="IPR046533">
    <property type="entry name" value="DUF6598"/>
</dbReference>
<feature type="domain" description="DUF6598" evidence="4">
    <location>
        <begin position="265"/>
        <end position="499"/>
    </location>
</feature>
<feature type="region of interest" description="Disordered" evidence="2">
    <location>
        <begin position="165"/>
        <end position="189"/>
    </location>
</feature>
<comment type="caution">
    <text evidence="5">The sequence shown here is derived from an EMBL/GenBank/DDBJ whole genome shotgun (WGS) entry which is preliminary data.</text>
</comment>
<reference evidence="5" key="1">
    <citation type="submission" date="2023-07" db="EMBL/GenBank/DDBJ databases">
        <title>A chromosome-level genome assembly of Lolium multiflorum.</title>
        <authorList>
            <person name="Chen Y."/>
            <person name="Copetti D."/>
            <person name="Kolliker R."/>
            <person name="Studer B."/>
        </authorList>
    </citation>
    <scope>NUCLEOTIDE SEQUENCE</scope>
    <source>
        <strain evidence="5">02402/16</strain>
        <tissue evidence="5">Leaf</tissue>
    </source>
</reference>
<dbReference type="SUPFAM" id="SSF81382">
    <property type="entry name" value="Skp1 dimerisation domain-like"/>
    <property type="match status" value="1"/>
</dbReference>
<dbReference type="Gene3D" id="3.30.710.10">
    <property type="entry name" value="Potassium Channel Kv1.1, Chain A"/>
    <property type="match status" value="1"/>
</dbReference>
<dbReference type="Pfam" id="PF01466">
    <property type="entry name" value="Skp1"/>
    <property type="match status" value="1"/>
</dbReference>
<dbReference type="InterPro" id="IPR036296">
    <property type="entry name" value="SKP1-like_dim_sf"/>
</dbReference>
<dbReference type="InterPro" id="IPR016072">
    <property type="entry name" value="Skp1_comp_dimer"/>
</dbReference>
<keyword evidence="6" id="KW-1185">Reference proteome</keyword>
<feature type="domain" description="SKP1 component dimerisation" evidence="3">
    <location>
        <begin position="137"/>
        <end position="166"/>
    </location>
</feature>
<dbReference type="Proteomes" id="UP001231189">
    <property type="component" value="Unassembled WGS sequence"/>
</dbReference>
<dbReference type="GO" id="GO:0006511">
    <property type="term" value="P:ubiquitin-dependent protein catabolic process"/>
    <property type="evidence" value="ECO:0007669"/>
    <property type="project" value="InterPro"/>
</dbReference>
<dbReference type="EMBL" id="JAUUTY010000003">
    <property type="protein sequence ID" value="KAK1670326.1"/>
    <property type="molecule type" value="Genomic_DNA"/>
</dbReference>
<evidence type="ECO:0000313" key="5">
    <source>
        <dbReference type="EMBL" id="KAK1670326.1"/>
    </source>
</evidence>
<dbReference type="Pfam" id="PF20241">
    <property type="entry name" value="DUF6598"/>
    <property type="match status" value="1"/>
</dbReference>